<dbReference type="Pfam" id="PF07707">
    <property type="entry name" value="BACK"/>
    <property type="match status" value="1"/>
</dbReference>
<comment type="caution">
    <text evidence="3">The sequence shown here is derived from an EMBL/GenBank/DDBJ whole genome shotgun (WGS) entry which is preliminary data.</text>
</comment>
<dbReference type="PROSITE" id="PS51886">
    <property type="entry name" value="TLDC"/>
    <property type="match status" value="1"/>
</dbReference>
<organism evidence="3 4">
    <name type="scientific">Anaeramoeba ignava</name>
    <name type="common">Anaerobic marine amoeba</name>
    <dbReference type="NCBI Taxonomy" id="1746090"/>
    <lineage>
        <taxon>Eukaryota</taxon>
        <taxon>Metamonada</taxon>
        <taxon>Anaeramoebidae</taxon>
        <taxon>Anaeramoeba</taxon>
    </lineage>
</organism>
<dbReference type="SUPFAM" id="SSF54695">
    <property type="entry name" value="POZ domain"/>
    <property type="match status" value="1"/>
</dbReference>
<dbReference type="EMBL" id="JAPDFW010000058">
    <property type="protein sequence ID" value="KAJ5077526.1"/>
    <property type="molecule type" value="Genomic_DNA"/>
</dbReference>
<dbReference type="PANTHER" id="PTHR45632">
    <property type="entry name" value="LD33804P"/>
    <property type="match status" value="1"/>
</dbReference>
<evidence type="ECO:0000313" key="4">
    <source>
        <dbReference type="Proteomes" id="UP001149090"/>
    </source>
</evidence>
<dbReference type="InterPro" id="IPR000210">
    <property type="entry name" value="BTB/POZ_dom"/>
</dbReference>
<dbReference type="PROSITE" id="PS50097">
    <property type="entry name" value="BTB"/>
    <property type="match status" value="1"/>
</dbReference>
<protein>
    <submittedName>
        <fullName evidence="3">Pep-cterm sorting domain-containing protein</fullName>
    </submittedName>
</protein>
<proteinExistence type="predicted"/>
<sequence>MFFNNLANLSENLAFLLDQKQETYSDFEIICKSNEKDTTFKCHKAILAARNEYFRKLFSSNSKEYQEGKIFLEDASNSTVSVVLNYLYTGKIGINSENAFDIYLFSTKYSIQDLEQQTLHFFEYYCTVKTVVEILKFSQSNNLSKLTDFCFEFISTHFDEFIKTPFFYELEEPHLDRVLSNDILKTDEIAIYQALIRWGRKKINSNMQYTQMKEKDKESLKDCLSNLHHKIRFVDFSKSNFEKVLQLGLVPNNISQQMDEFLSWLSIIRDDAFDEFIDKFKQEKAKDFGNTLIFQSRTRWPQSEILNKKYFQKLREWIPDSQFLSKMKLGFSTSQNGWNSQKWHQICDNKGKSLVIVKTTQGFIFGGFSQYGWTHDKSKWYCSSESPFNWIKDPNAFVFSLKNHRNSSPKKFTLNPKKAKFAVGLCFEIGPAFGDAFLIHPNLKIASVILKKIYSSSTSSFLDSKDPSNYFIGNDKFCKVEILETFFL</sequence>
<dbReference type="Proteomes" id="UP001149090">
    <property type="component" value="Unassembled WGS sequence"/>
</dbReference>
<evidence type="ECO:0000259" key="2">
    <source>
        <dbReference type="PROSITE" id="PS51886"/>
    </source>
</evidence>
<accession>A0A9Q0LPU3</accession>
<dbReference type="SMART" id="SM00875">
    <property type="entry name" value="BACK"/>
    <property type="match status" value="1"/>
</dbReference>
<feature type="domain" description="BTB" evidence="1">
    <location>
        <begin position="25"/>
        <end position="96"/>
    </location>
</feature>
<dbReference type="SMART" id="SM00584">
    <property type="entry name" value="TLDc"/>
    <property type="match status" value="1"/>
</dbReference>
<dbReference type="AlphaFoldDB" id="A0A9Q0LPU3"/>
<dbReference type="InterPro" id="IPR006571">
    <property type="entry name" value="TLDc_dom"/>
</dbReference>
<keyword evidence="4" id="KW-1185">Reference proteome</keyword>
<dbReference type="CDD" id="cd18186">
    <property type="entry name" value="BTB_POZ_ZBTB_KLHL-like"/>
    <property type="match status" value="1"/>
</dbReference>
<dbReference type="SMART" id="SM00225">
    <property type="entry name" value="BTB"/>
    <property type="match status" value="1"/>
</dbReference>
<name>A0A9Q0LPU3_ANAIG</name>
<dbReference type="Pfam" id="PF00651">
    <property type="entry name" value="BTB"/>
    <property type="match status" value="1"/>
</dbReference>
<evidence type="ECO:0000313" key="3">
    <source>
        <dbReference type="EMBL" id="KAJ5077526.1"/>
    </source>
</evidence>
<dbReference type="OrthoDB" id="25620at2759"/>
<feature type="domain" description="TLDc" evidence="2">
    <location>
        <begin position="304"/>
        <end position="488"/>
    </location>
</feature>
<dbReference type="InterPro" id="IPR011333">
    <property type="entry name" value="SKP1/BTB/POZ_sf"/>
</dbReference>
<dbReference type="Gene3D" id="1.25.40.420">
    <property type="match status" value="1"/>
</dbReference>
<dbReference type="InterPro" id="IPR011705">
    <property type="entry name" value="BACK"/>
</dbReference>
<dbReference type="Pfam" id="PF07534">
    <property type="entry name" value="TLD"/>
    <property type="match status" value="1"/>
</dbReference>
<dbReference type="Gene3D" id="3.30.710.10">
    <property type="entry name" value="Potassium Channel Kv1.1, Chain A"/>
    <property type="match status" value="1"/>
</dbReference>
<gene>
    <name evidence="3" type="ORF">M0811_06049</name>
</gene>
<dbReference type="CDD" id="cd14733">
    <property type="entry name" value="BACK"/>
    <property type="match status" value="1"/>
</dbReference>
<reference evidence="3" key="1">
    <citation type="submission" date="2022-10" db="EMBL/GenBank/DDBJ databases">
        <title>Novel sulphate-reducing endosymbionts in the free-living metamonad Anaeramoeba.</title>
        <authorList>
            <person name="Jerlstrom-Hultqvist J."/>
            <person name="Cepicka I."/>
            <person name="Gallot-Lavallee L."/>
            <person name="Salas-Leiva D."/>
            <person name="Curtis B.A."/>
            <person name="Zahonova K."/>
            <person name="Pipaliya S."/>
            <person name="Dacks J."/>
            <person name="Roger A.J."/>
        </authorList>
    </citation>
    <scope>NUCLEOTIDE SEQUENCE</scope>
    <source>
        <strain evidence="3">BMAN</strain>
    </source>
</reference>
<evidence type="ECO:0000259" key="1">
    <source>
        <dbReference type="PROSITE" id="PS50097"/>
    </source>
</evidence>